<evidence type="ECO:0000259" key="1">
    <source>
        <dbReference type="PROSITE" id="PS51186"/>
    </source>
</evidence>
<dbReference type="InterPro" id="IPR016181">
    <property type="entry name" value="Acyl_CoA_acyltransferase"/>
</dbReference>
<proteinExistence type="predicted"/>
<comment type="caution">
    <text evidence="2">The sequence shown here is derived from an EMBL/GenBank/DDBJ whole genome shotgun (WGS) entry which is preliminary data.</text>
</comment>
<organism evidence="2 3">
    <name type="scientific">Mycolicibacterium komossense</name>
    <dbReference type="NCBI Taxonomy" id="1779"/>
    <lineage>
        <taxon>Bacteria</taxon>
        <taxon>Bacillati</taxon>
        <taxon>Actinomycetota</taxon>
        <taxon>Actinomycetes</taxon>
        <taxon>Mycobacteriales</taxon>
        <taxon>Mycobacteriaceae</taxon>
        <taxon>Mycolicibacterium</taxon>
    </lineage>
</organism>
<name>A0ABT3C9C7_9MYCO</name>
<evidence type="ECO:0000313" key="2">
    <source>
        <dbReference type="EMBL" id="MCV7225856.1"/>
    </source>
</evidence>
<dbReference type="Proteomes" id="UP001526201">
    <property type="component" value="Unassembled WGS sequence"/>
</dbReference>
<keyword evidence="3" id="KW-1185">Reference proteome</keyword>
<evidence type="ECO:0000313" key="3">
    <source>
        <dbReference type="Proteomes" id="UP001526201"/>
    </source>
</evidence>
<feature type="domain" description="N-acetyltransferase" evidence="1">
    <location>
        <begin position="1"/>
        <end position="142"/>
    </location>
</feature>
<reference evidence="2 3" key="1">
    <citation type="journal article" date="2022" name="BMC Genomics">
        <title>Comparative genome analysis of mycobacteria focusing on tRNA and non-coding RNA.</title>
        <authorList>
            <person name="Behra P.R.K."/>
            <person name="Pettersson B.M.F."/>
            <person name="Ramesh M."/>
            <person name="Das S."/>
            <person name="Dasgupta S."/>
            <person name="Kirsebom L.A."/>
        </authorList>
    </citation>
    <scope>NUCLEOTIDE SEQUENCE [LARGE SCALE GENOMIC DNA]</scope>
    <source>
        <strain evidence="2 3">DSM 44078</strain>
    </source>
</reference>
<accession>A0ABT3C9C7</accession>
<dbReference type="CDD" id="cd04301">
    <property type="entry name" value="NAT_SF"/>
    <property type="match status" value="1"/>
</dbReference>
<dbReference type="RefSeq" id="WP_264066700.1">
    <property type="nucleotide sequence ID" value="NZ_JACKTY010000020.1"/>
</dbReference>
<dbReference type="Pfam" id="PF00583">
    <property type="entry name" value="Acetyltransf_1"/>
    <property type="match status" value="1"/>
</dbReference>
<sequence length="142" mass="16283">MEFVERHQPFELSDEYKFGWQRTHDEPDKRWYEEVLDGGLVVARVELHNTLDVGGLPGYEAPDIGAVTLRIHLLEVASQYRGRGIGTRIVAALVARYPERRLVAFSEADDFWGLKLRWDRSLAQEKGRVGHSTDKPSTYSRA</sequence>
<gene>
    <name evidence="2" type="ORF">H7J73_07400</name>
</gene>
<protein>
    <submittedName>
        <fullName evidence="2">GNAT family N-acetyltransferase</fullName>
    </submittedName>
</protein>
<dbReference type="PROSITE" id="PS51186">
    <property type="entry name" value="GNAT"/>
    <property type="match status" value="1"/>
</dbReference>
<dbReference type="InterPro" id="IPR000182">
    <property type="entry name" value="GNAT_dom"/>
</dbReference>
<dbReference type="SUPFAM" id="SSF55729">
    <property type="entry name" value="Acyl-CoA N-acyltransferases (Nat)"/>
    <property type="match status" value="1"/>
</dbReference>
<dbReference type="EMBL" id="JACKTY010000020">
    <property type="protein sequence ID" value="MCV7225856.1"/>
    <property type="molecule type" value="Genomic_DNA"/>
</dbReference>
<dbReference type="Gene3D" id="3.40.630.30">
    <property type="match status" value="1"/>
</dbReference>